<dbReference type="Proteomes" id="UP001567538">
    <property type="component" value="Unassembled WGS sequence"/>
</dbReference>
<gene>
    <name evidence="2" type="ORF">AAHA92_33278</name>
</gene>
<comment type="caution">
    <text evidence="2">The sequence shown here is derived from an EMBL/GenBank/DDBJ whole genome shotgun (WGS) entry which is preliminary data.</text>
</comment>
<sequence>MGDLLLVARYLDFHIDMQYYMEVCKTVKFRVFRFDWNGHKWEELANLYDKVLILGDNSSLALLASDYRGCRGNMIYYTDDHSGSNRESIGGDHDAKYVGSLQVYANHKWKFEESVNEIDEPTLLHSILEWRMA</sequence>
<protein>
    <recommendedName>
        <fullName evidence="1">KIB1-4 beta-propeller domain-containing protein</fullName>
    </recommendedName>
</protein>
<organism evidence="2 3">
    <name type="scientific">Salvia divinorum</name>
    <name type="common">Maria pastora</name>
    <name type="synonym">Diviner's sage</name>
    <dbReference type="NCBI Taxonomy" id="28513"/>
    <lineage>
        <taxon>Eukaryota</taxon>
        <taxon>Viridiplantae</taxon>
        <taxon>Streptophyta</taxon>
        <taxon>Embryophyta</taxon>
        <taxon>Tracheophyta</taxon>
        <taxon>Spermatophyta</taxon>
        <taxon>Magnoliopsida</taxon>
        <taxon>eudicotyledons</taxon>
        <taxon>Gunneridae</taxon>
        <taxon>Pentapetalae</taxon>
        <taxon>asterids</taxon>
        <taxon>lamiids</taxon>
        <taxon>Lamiales</taxon>
        <taxon>Lamiaceae</taxon>
        <taxon>Nepetoideae</taxon>
        <taxon>Mentheae</taxon>
        <taxon>Salviinae</taxon>
        <taxon>Salvia</taxon>
        <taxon>Salvia subgen. Calosphace</taxon>
    </lineage>
</organism>
<dbReference type="InterPro" id="IPR051304">
    <property type="entry name" value="SCF_F-box_domain"/>
</dbReference>
<dbReference type="PANTHER" id="PTHR47123">
    <property type="entry name" value="F-BOX PROTEIN SKIP23"/>
    <property type="match status" value="1"/>
</dbReference>
<evidence type="ECO:0000259" key="1">
    <source>
        <dbReference type="Pfam" id="PF03478"/>
    </source>
</evidence>
<dbReference type="InterPro" id="IPR005174">
    <property type="entry name" value="KIB1-4_b-propeller"/>
</dbReference>
<dbReference type="AlphaFoldDB" id="A0ABD1FPE4"/>
<dbReference type="EMBL" id="JBEAFC010000014">
    <property type="protein sequence ID" value="KAL1533390.1"/>
    <property type="molecule type" value="Genomic_DNA"/>
</dbReference>
<keyword evidence="3" id="KW-1185">Reference proteome</keyword>
<dbReference type="PANTHER" id="PTHR47123:SF15">
    <property type="entry name" value="F-BOX PROTEIN SKIP23"/>
    <property type="match status" value="1"/>
</dbReference>
<dbReference type="Pfam" id="PF03478">
    <property type="entry name" value="Beta-prop_KIB1-4"/>
    <property type="match status" value="1"/>
</dbReference>
<feature type="domain" description="KIB1-4 beta-propeller" evidence="1">
    <location>
        <begin position="2"/>
        <end position="88"/>
    </location>
</feature>
<reference evidence="2 3" key="1">
    <citation type="submission" date="2024-06" db="EMBL/GenBank/DDBJ databases">
        <title>A chromosome level genome sequence of Diviner's sage (Salvia divinorum).</title>
        <authorList>
            <person name="Ford S.A."/>
            <person name="Ro D.-K."/>
            <person name="Ness R.W."/>
            <person name="Phillips M.A."/>
        </authorList>
    </citation>
    <scope>NUCLEOTIDE SEQUENCE [LARGE SCALE GENOMIC DNA]</scope>
    <source>
        <strain evidence="2">SAF-2024a</strain>
        <tissue evidence="2">Leaf</tissue>
    </source>
</reference>
<accession>A0ABD1FPE4</accession>
<proteinExistence type="predicted"/>
<evidence type="ECO:0000313" key="2">
    <source>
        <dbReference type="EMBL" id="KAL1533390.1"/>
    </source>
</evidence>
<name>A0ABD1FPE4_SALDI</name>
<evidence type="ECO:0000313" key="3">
    <source>
        <dbReference type="Proteomes" id="UP001567538"/>
    </source>
</evidence>